<dbReference type="OrthoDB" id="7596181at2"/>
<proteinExistence type="predicted"/>
<dbReference type="EMBL" id="PXYI01000001">
    <property type="protein sequence ID" value="PSJ43052.1"/>
    <property type="molecule type" value="Genomic_DNA"/>
</dbReference>
<organism evidence="1 2">
    <name type="scientific">Allosphingosinicella deserti</name>
    <dbReference type="NCBI Taxonomy" id="2116704"/>
    <lineage>
        <taxon>Bacteria</taxon>
        <taxon>Pseudomonadati</taxon>
        <taxon>Pseudomonadota</taxon>
        <taxon>Alphaproteobacteria</taxon>
        <taxon>Sphingomonadales</taxon>
        <taxon>Sphingomonadaceae</taxon>
        <taxon>Allosphingosinicella</taxon>
    </lineage>
</organism>
<dbReference type="RefSeq" id="WP_106511075.1">
    <property type="nucleotide sequence ID" value="NZ_PXYI01000001.1"/>
</dbReference>
<dbReference type="Proteomes" id="UP000241167">
    <property type="component" value="Unassembled WGS sequence"/>
</dbReference>
<evidence type="ECO:0000313" key="2">
    <source>
        <dbReference type="Proteomes" id="UP000241167"/>
    </source>
</evidence>
<keyword evidence="2" id="KW-1185">Reference proteome</keyword>
<evidence type="ECO:0000313" key="1">
    <source>
        <dbReference type="EMBL" id="PSJ43052.1"/>
    </source>
</evidence>
<accession>A0A2P7QYK2</accession>
<comment type="caution">
    <text evidence="1">The sequence shown here is derived from an EMBL/GenBank/DDBJ whole genome shotgun (WGS) entry which is preliminary data.</text>
</comment>
<gene>
    <name evidence="1" type="ORF">C7I55_01250</name>
</gene>
<sequence length="75" mass="8331">MEVFVPSRDDPDAIALIAQLKELGLAGRDAAYLACVVPPSPSDPSARENYLSEFRFMVRPDRRAEAARLVGLENW</sequence>
<protein>
    <submittedName>
        <fullName evidence="1">Uncharacterized protein</fullName>
    </submittedName>
</protein>
<reference evidence="1 2" key="1">
    <citation type="submission" date="2018-03" db="EMBL/GenBank/DDBJ databases">
        <title>The draft genome of Sphingosinicella sp. GL-C-18.</title>
        <authorList>
            <person name="Liu L."/>
            <person name="Li L."/>
            <person name="Liang L."/>
            <person name="Zhang X."/>
            <person name="Wang T."/>
        </authorList>
    </citation>
    <scope>NUCLEOTIDE SEQUENCE [LARGE SCALE GENOMIC DNA]</scope>
    <source>
        <strain evidence="1 2">GL-C-18</strain>
    </source>
</reference>
<dbReference type="AlphaFoldDB" id="A0A2P7QYK2"/>
<name>A0A2P7QYK2_9SPHN</name>